<dbReference type="NCBIfam" id="NF009270">
    <property type="entry name" value="PRK12627.1"/>
    <property type="match status" value="1"/>
</dbReference>
<reference evidence="3 4" key="1">
    <citation type="submission" date="2019-03" db="EMBL/GenBank/DDBJ databases">
        <title>Genomic Encyclopedia of Type Strains, Phase IV (KMG-IV): sequencing the most valuable type-strain genomes for metagenomic binning, comparative biology and taxonomic classification.</title>
        <authorList>
            <person name="Goeker M."/>
        </authorList>
    </citation>
    <scope>NUCLEOTIDE SEQUENCE [LARGE SCALE GENOMIC DNA]</scope>
    <source>
        <strain evidence="3 4">DSM 4868</strain>
    </source>
</reference>
<keyword evidence="3" id="KW-0966">Cell projection</keyword>
<keyword evidence="3" id="KW-0282">Flagellum</keyword>
<name>A0A4R2KQZ0_9RHOB</name>
<comment type="subcellular location">
    <subcellularLocation>
        <location evidence="1">Bacterial flagellum basal body</location>
    </subcellularLocation>
</comment>
<gene>
    <name evidence="3" type="ORF">EV655_102123</name>
</gene>
<dbReference type="RefSeq" id="WP_132541520.1">
    <property type="nucleotide sequence ID" value="NZ_SLWW01000002.1"/>
</dbReference>
<dbReference type="AlphaFoldDB" id="A0A4R2KQZ0"/>
<dbReference type="Pfam" id="PF00460">
    <property type="entry name" value="Flg_bb_rod"/>
    <property type="match status" value="1"/>
</dbReference>
<dbReference type="OrthoDB" id="9788334at2"/>
<dbReference type="Proteomes" id="UP000295142">
    <property type="component" value="Unassembled WGS sequence"/>
</dbReference>
<keyword evidence="4" id="KW-1185">Reference proteome</keyword>
<evidence type="ECO:0000259" key="2">
    <source>
        <dbReference type="Pfam" id="PF00460"/>
    </source>
</evidence>
<dbReference type="InterPro" id="IPR001444">
    <property type="entry name" value="Flag_bb_rod_N"/>
</dbReference>
<evidence type="ECO:0000256" key="1">
    <source>
        <dbReference type="ARBA" id="ARBA00004117"/>
    </source>
</evidence>
<keyword evidence="3" id="KW-0969">Cilium</keyword>
<evidence type="ECO:0000313" key="4">
    <source>
        <dbReference type="Proteomes" id="UP000295142"/>
    </source>
</evidence>
<dbReference type="GO" id="GO:0009425">
    <property type="term" value="C:bacterial-type flagellum basal body"/>
    <property type="evidence" value="ECO:0007669"/>
    <property type="project" value="UniProtKB-SubCell"/>
</dbReference>
<dbReference type="EMBL" id="SLWW01000002">
    <property type="protein sequence ID" value="TCO73359.1"/>
    <property type="molecule type" value="Genomic_DNA"/>
</dbReference>
<organism evidence="3 4">
    <name type="scientific">Rhodovulum euryhalinum</name>
    <dbReference type="NCBI Taxonomy" id="35805"/>
    <lineage>
        <taxon>Bacteria</taxon>
        <taxon>Pseudomonadati</taxon>
        <taxon>Pseudomonadota</taxon>
        <taxon>Alphaproteobacteria</taxon>
        <taxon>Rhodobacterales</taxon>
        <taxon>Paracoccaceae</taxon>
        <taxon>Rhodovulum</taxon>
    </lineage>
</organism>
<sequence length="130" mass="14151">MFDKMEIFRMAQGLAVHAGTRQAVIARNVANADTPGFRAQDIADFTETYRKTGPELPLRTTREGHLPASETGLRAAAIREDDAPGEPNGNTVSLEEEMLKAAETKSKHDLALAVYRSSLGVLRTSLGRAR</sequence>
<accession>A0A4R2KQZ0</accession>
<feature type="domain" description="Flagellar basal body rod protein N-terminal" evidence="2">
    <location>
        <begin position="20"/>
        <end position="38"/>
    </location>
</feature>
<evidence type="ECO:0000313" key="3">
    <source>
        <dbReference type="EMBL" id="TCO73359.1"/>
    </source>
</evidence>
<protein>
    <submittedName>
        <fullName evidence="3">Flagellar basal-body rod protein FlgB</fullName>
    </submittedName>
</protein>
<proteinExistence type="predicted"/>
<comment type="caution">
    <text evidence="3">The sequence shown here is derived from an EMBL/GenBank/DDBJ whole genome shotgun (WGS) entry which is preliminary data.</text>
</comment>